<organism evidence="1 2">
    <name type="scientific">Hyphomonas beringensis</name>
    <dbReference type="NCBI Taxonomy" id="1280946"/>
    <lineage>
        <taxon>Bacteria</taxon>
        <taxon>Pseudomonadati</taxon>
        <taxon>Pseudomonadota</taxon>
        <taxon>Alphaproteobacteria</taxon>
        <taxon>Hyphomonadales</taxon>
        <taxon>Hyphomonadaceae</taxon>
        <taxon>Hyphomonas</taxon>
    </lineage>
</organism>
<sequence length="153" mass="17583">MITGSSDIARLFSLFHDGGIKQYELKQDKLILEVGILYLAQRISPELKGFHVELEISGPIKFVTWPDHETKESRTLTDLEFIMSTDLQILEAKDDDGTVKVTCAQHAFPSDFIGGDLILRTQSAKVWDANHTDYSIEFLENLCKSYWEEWSRR</sequence>
<gene>
    <name evidence="1" type="ORF">HY29_17650</name>
</gene>
<evidence type="ECO:0000313" key="2">
    <source>
        <dbReference type="Proteomes" id="UP000027037"/>
    </source>
</evidence>
<dbReference type="EMBL" id="AWFF01000059">
    <property type="protein sequence ID" value="KCZ53192.1"/>
    <property type="molecule type" value="Genomic_DNA"/>
</dbReference>
<dbReference type="AlphaFoldDB" id="A0A062U4J6"/>
<dbReference type="STRING" id="1280946.HY29_17650"/>
<dbReference type="Proteomes" id="UP000027037">
    <property type="component" value="Unassembled WGS sequence"/>
</dbReference>
<dbReference type="PATRIC" id="fig|1280946.3.peg.2812"/>
<name>A0A062U4J6_9PROT</name>
<proteinExistence type="predicted"/>
<evidence type="ECO:0000313" key="1">
    <source>
        <dbReference type="EMBL" id="KCZ53192.1"/>
    </source>
</evidence>
<protein>
    <submittedName>
        <fullName evidence="1">Uncharacterized protein</fullName>
    </submittedName>
</protein>
<dbReference type="eggNOG" id="ENOG5033BID">
    <property type="taxonomic scope" value="Bacteria"/>
</dbReference>
<keyword evidence="2" id="KW-1185">Reference proteome</keyword>
<accession>A0A062U4J6</accession>
<reference evidence="1 2" key="1">
    <citation type="journal article" date="2014" name="Antonie Van Leeuwenhoek">
        <title>Hyphomonas beringensis sp. nov. and Hyphomonas chukchiensis sp. nov., isolated from surface seawater of the Bering Sea and Chukchi Sea.</title>
        <authorList>
            <person name="Li C."/>
            <person name="Lai Q."/>
            <person name="Li G."/>
            <person name="Dong C."/>
            <person name="Wang J."/>
            <person name="Liao Y."/>
            <person name="Shao Z."/>
        </authorList>
    </citation>
    <scope>NUCLEOTIDE SEQUENCE [LARGE SCALE GENOMIC DNA]</scope>
    <source>
        <strain evidence="1 2">25B14_1</strain>
    </source>
</reference>
<comment type="caution">
    <text evidence="1">The sequence shown here is derived from an EMBL/GenBank/DDBJ whole genome shotgun (WGS) entry which is preliminary data.</text>
</comment>